<dbReference type="SUPFAM" id="SSF143865">
    <property type="entry name" value="CorA soluble domain-like"/>
    <property type="match status" value="1"/>
</dbReference>
<dbReference type="Proteomes" id="UP001145021">
    <property type="component" value="Unassembled WGS sequence"/>
</dbReference>
<dbReference type="GO" id="GO:0010961">
    <property type="term" value="P:intracellular magnesium ion homeostasis"/>
    <property type="evidence" value="ECO:0007669"/>
    <property type="project" value="TreeGrafter"/>
</dbReference>
<comment type="similarity">
    <text evidence="2">Belongs to the CorA metal ion transporter (MIT) (TC 1.A.35) family.</text>
</comment>
<keyword evidence="5 7" id="KW-0472">Membrane</keyword>
<evidence type="ECO:0000256" key="6">
    <source>
        <dbReference type="SAM" id="MobiDB-lite"/>
    </source>
</evidence>
<feature type="transmembrane region" description="Helical" evidence="7">
    <location>
        <begin position="706"/>
        <end position="725"/>
    </location>
</feature>
<evidence type="ECO:0000313" key="8">
    <source>
        <dbReference type="EMBL" id="KAJ1644041.1"/>
    </source>
</evidence>
<dbReference type="GO" id="GO:0015095">
    <property type="term" value="F:magnesium ion transmembrane transporter activity"/>
    <property type="evidence" value="ECO:0007669"/>
    <property type="project" value="InterPro"/>
</dbReference>
<evidence type="ECO:0000256" key="4">
    <source>
        <dbReference type="ARBA" id="ARBA00022989"/>
    </source>
</evidence>
<dbReference type="InterPro" id="IPR044089">
    <property type="entry name" value="Alr1-like"/>
</dbReference>
<keyword evidence="4 7" id="KW-1133">Transmembrane helix</keyword>
<dbReference type="PANTHER" id="PTHR21535:SF51">
    <property type="entry name" value="MANGANESE RESISTANCE PROTEIN MNR2"/>
    <property type="match status" value="1"/>
</dbReference>
<keyword evidence="9" id="KW-1185">Reference proteome</keyword>
<reference evidence="8" key="1">
    <citation type="submission" date="2022-07" db="EMBL/GenBank/DDBJ databases">
        <title>Phylogenomic reconstructions and comparative analyses of Kickxellomycotina fungi.</title>
        <authorList>
            <person name="Reynolds N.K."/>
            <person name="Stajich J.E."/>
            <person name="Barry K."/>
            <person name="Grigoriev I.V."/>
            <person name="Crous P."/>
            <person name="Smith M.E."/>
        </authorList>
    </citation>
    <scope>NUCLEOTIDE SEQUENCE</scope>
    <source>
        <strain evidence="8">NBRC 105413</strain>
    </source>
</reference>
<dbReference type="GO" id="GO:0016020">
    <property type="term" value="C:membrane"/>
    <property type="evidence" value="ECO:0007669"/>
    <property type="project" value="UniProtKB-SubCell"/>
</dbReference>
<dbReference type="Gene3D" id="3.30.460.20">
    <property type="entry name" value="CorA soluble domain-like"/>
    <property type="match status" value="1"/>
</dbReference>
<feature type="region of interest" description="Disordered" evidence="6">
    <location>
        <begin position="524"/>
        <end position="548"/>
    </location>
</feature>
<dbReference type="CDD" id="cd12829">
    <property type="entry name" value="Alr1p-like"/>
    <property type="match status" value="1"/>
</dbReference>
<dbReference type="SUPFAM" id="SSF144083">
    <property type="entry name" value="Magnesium transport protein CorA, transmembrane region"/>
    <property type="match status" value="1"/>
</dbReference>
<name>A0A9W7XGH1_9FUNG</name>
<dbReference type="Gene3D" id="1.20.58.340">
    <property type="entry name" value="Magnesium transport protein CorA, transmembrane region"/>
    <property type="match status" value="2"/>
</dbReference>
<feature type="compositionally biased region" description="Polar residues" evidence="6">
    <location>
        <begin position="300"/>
        <end position="320"/>
    </location>
</feature>
<evidence type="ECO:0000313" key="9">
    <source>
        <dbReference type="Proteomes" id="UP001145021"/>
    </source>
</evidence>
<dbReference type="AlphaFoldDB" id="A0A9W7XGH1"/>
<dbReference type="PANTHER" id="PTHR21535">
    <property type="entry name" value="MAGNESIUM AND COBALT TRANSPORT PROTEIN/MITOCHONDRIAL IMPORT INNER MEMBRANE TRANSLOCASE SUBUNIT TIM8"/>
    <property type="match status" value="1"/>
</dbReference>
<dbReference type="InterPro" id="IPR002523">
    <property type="entry name" value="MgTranspt_CorA/ZnTranspt_ZntB"/>
</dbReference>
<evidence type="ECO:0000256" key="5">
    <source>
        <dbReference type="ARBA" id="ARBA00023136"/>
    </source>
</evidence>
<feature type="region of interest" description="Disordered" evidence="6">
    <location>
        <begin position="291"/>
        <end position="320"/>
    </location>
</feature>
<organism evidence="8 9">
    <name type="scientific">Coemansia asiatica</name>
    <dbReference type="NCBI Taxonomy" id="1052880"/>
    <lineage>
        <taxon>Eukaryota</taxon>
        <taxon>Fungi</taxon>
        <taxon>Fungi incertae sedis</taxon>
        <taxon>Zoopagomycota</taxon>
        <taxon>Kickxellomycotina</taxon>
        <taxon>Kickxellomycetes</taxon>
        <taxon>Kickxellales</taxon>
        <taxon>Kickxellaceae</taxon>
        <taxon>Coemansia</taxon>
    </lineage>
</organism>
<evidence type="ECO:0000256" key="1">
    <source>
        <dbReference type="ARBA" id="ARBA00004141"/>
    </source>
</evidence>
<gene>
    <name evidence="8" type="primary">MNR2_3</name>
    <name evidence="8" type="ORF">LPJ64_004239</name>
</gene>
<accession>A0A9W7XGH1</accession>
<proteinExistence type="inferred from homology"/>
<keyword evidence="3 7" id="KW-0812">Transmembrane</keyword>
<feature type="transmembrane region" description="Helical" evidence="7">
    <location>
        <begin position="737"/>
        <end position="758"/>
    </location>
</feature>
<evidence type="ECO:0000256" key="2">
    <source>
        <dbReference type="ARBA" id="ARBA00009765"/>
    </source>
</evidence>
<comment type="subcellular location">
    <subcellularLocation>
        <location evidence="1">Membrane</location>
        <topology evidence="1">Multi-pass membrane protein</topology>
    </subcellularLocation>
</comment>
<evidence type="ECO:0000256" key="3">
    <source>
        <dbReference type="ARBA" id="ARBA00022692"/>
    </source>
</evidence>
<dbReference type="EMBL" id="JANBOH010000197">
    <property type="protein sequence ID" value="KAJ1644041.1"/>
    <property type="molecule type" value="Genomic_DNA"/>
</dbReference>
<dbReference type="Pfam" id="PF01544">
    <property type="entry name" value="CorA"/>
    <property type="match status" value="1"/>
</dbReference>
<evidence type="ECO:0000256" key="7">
    <source>
        <dbReference type="SAM" id="Phobius"/>
    </source>
</evidence>
<protein>
    <submittedName>
        <fullName evidence="8">CorA metal ion transporter</fullName>
    </submittedName>
</protein>
<dbReference type="InterPro" id="IPR045863">
    <property type="entry name" value="CorA_TM1_TM2"/>
</dbReference>
<dbReference type="InterPro" id="IPR045861">
    <property type="entry name" value="CorA_cytoplasmic_dom"/>
</dbReference>
<comment type="caution">
    <text evidence="8">The sequence shown here is derived from an EMBL/GenBank/DDBJ whole genome shotgun (WGS) entry which is preliminary data.</text>
</comment>
<sequence length="764" mass="83701">MQAMTSTDYAAELARVPRDAAATIGDAHGSKADHCVSLNSFSANPTRLHYCSAAIDTGRHCWSTSFSSAKDAKTMYLPKTKEKEKEKEVTTPAMHYPADVPAYIASIDSGLGRRNIDSIVSTESSGYSWIPAHIPLLDLGMHSPAVSAGISQRVLSRAADGQKRQYGRSSRWIQSIAATGTSMATMSKSRRHGLYLSSQQGFTDDSSIDGSDRHKISIVDLVASHSDPMIVAKKAEKLDDALSIRTGSLNVGCIESTAGSLQHVKTASDALSAERQDTHESSVLWMHSTFSEKEHREQHQQQGARTQSDPAFISNGTSSNMQGVGGASNAFVDTSKFMFYSSQTGAVLSSSLVKPVFGDLGIDSLIDIILGHEAELAEGNSPCFWLDIAGASAQEIEDLCDIFELHPLSTQDIVNGCPRDKIDVFGNYTFIAYSTIAYGTGSGRPQSSRYGESSSNILQWSEQPNNLMAKHLGCDCKSSAKRGQIFIAMRSNYVVTFHCGHQRSVVHQVLERLDAMKRAALIVNNDDDDDDDDGRSHKNSSIASMPPYTKEEPLSGLVDFPAYIVYAILDEITDQLSPEILAIEQNVDAIDELVLVLSHNEHENMLQRMGEQRRRILTTWQVVQPKAEIVETLAQMLRTRLWTGSENLAEEVAQYLGDVHGHLAAAIGSCTRAEAVLSRSHANYLAKISLELSRATFDSNSTTERWTMLGTIVVPINIVTSFLGVNLKVPGQDRDDTLNFFIVMACMVVYAAATLAFWRWRRII</sequence>